<reference evidence="5 6" key="1">
    <citation type="submission" date="2016-08" db="EMBL/GenBank/DDBJ databases">
        <title>Genome sequence of Clavibacter michiganensis spp strain CFBP7494.</title>
        <authorList>
            <person name="Thapa S.P."/>
            <person name="Coaker G."/>
            <person name="Jacques M.-A."/>
        </authorList>
    </citation>
    <scope>NUCLEOTIDE SEQUENCE [LARGE SCALE GENOMIC DNA]</scope>
    <source>
        <strain evidence="5">CFBP7494</strain>
    </source>
</reference>
<dbReference type="SUPFAM" id="SSF55347">
    <property type="entry name" value="Glyceraldehyde-3-phosphate dehydrogenase-like, C-terminal domain"/>
    <property type="match status" value="1"/>
</dbReference>
<organism evidence="5 6">
    <name type="scientific">Clavibacter michiganensis</name>
    <dbReference type="NCBI Taxonomy" id="28447"/>
    <lineage>
        <taxon>Bacteria</taxon>
        <taxon>Bacillati</taxon>
        <taxon>Actinomycetota</taxon>
        <taxon>Actinomycetes</taxon>
        <taxon>Micrococcales</taxon>
        <taxon>Microbacteriaceae</taxon>
        <taxon>Clavibacter</taxon>
    </lineage>
</organism>
<accession>A0A251Y8B0</accession>
<dbReference type="InterPro" id="IPR000683">
    <property type="entry name" value="Gfo/Idh/MocA-like_OxRdtase_N"/>
</dbReference>
<dbReference type="PANTHER" id="PTHR43818:SF11">
    <property type="entry name" value="BCDNA.GH03377"/>
    <property type="match status" value="1"/>
</dbReference>
<feature type="domain" description="GFO/IDH/MocA-like oxidoreductase" evidence="4">
    <location>
        <begin position="137"/>
        <end position="270"/>
    </location>
</feature>
<dbReference type="Pfam" id="PF01408">
    <property type="entry name" value="GFO_IDH_MocA"/>
    <property type="match status" value="1"/>
</dbReference>
<proteinExistence type="predicted"/>
<name>A0A251Y8B0_9MICO</name>
<dbReference type="Gene3D" id="3.40.50.720">
    <property type="entry name" value="NAD(P)-binding Rossmann-like Domain"/>
    <property type="match status" value="1"/>
</dbReference>
<protein>
    <submittedName>
        <fullName evidence="5">Inositol 2-dehydrogenase</fullName>
    </submittedName>
</protein>
<sequence length="369" mass="38618">MGSTLTHDDDAMTLGIIGVGKISEQYFAAFESLPGVRLVAVADLDLDRARTVAEAQGVDALSVDDLIADPRIDTVLNLTIPAAHAEVDLRVLEAGKHVYGEKPLALSPAEAEPILRLAEEKGLRVGSAPDTVLGTGIQTARAVLDAGTIGEPVAANAFWGAPGHELWHPAPAFYYQPGAGPLFDMGPYYLTALVTLLGPVTRVQGASLRSDRVRSAASDPESREIPVTVDTHVSAVLTHASGAVSTVTMSFDVWATRIPNIEVYGTAGTLSVPDPNHFSGKVQVATSADREWADVEPSAGYVDAGRGCGLAEMADAIRRGVPHRASGELAFHVLEVMDAILDPASTGEIRSTVGRPEAVPLGQPGRSGD</sequence>
<evidence type="ECO:0000259" key="4">
    <source>
        <dbReference type="Pfam" id="PF22725"/>
    </source>
</evidence>
<evidence type="ECO:0000313" key="5">
    <source>
        <dbReference type="EMBL" id="OUE20512.1"/>
    </source>
</evidence>
<dbReference type="InterPro" id="IPR036291">
    <property type="entry name" value="NAD(P)-bd_dom_sf"/>
</dbReference>
<evidence type="ECO:0000256" key="1">
    <source>
        <dbReference type="ARBA" id="ARBA00023002"/>
    </source>
</evidence>
<dbReference type="SUPFAM" id="SSF51735">
    <property type="entry name" value="NAD(P)-binding Rossmann-fold domains"/>
    <property type="match status" value="1"/>
</dbReference>
<dbReference type="EMBL" id="MDJW01000008">
    <property type="protein sequence ID" value="OUE20512.1"/>
    <property type="molecule type" value="Genomic_DNA"/>
</dbReference>
<keyword evidence="2" id="KW-0520">NAD</keyword>
<dbReference type="InterPro" id="IPR055170">
    <property type="entry name" value="GFO_IDH_MocA-like_dom"/>
</dbReference>
<dbReference type="Proteomes" id="UP000194837">
    <property type="component" value="Unassembled WGS sequence"/>
</dbReference>
<evidence type="ECO:0000259" key="3">
    <source>
        <dbReference type="Pfam" id="PF01408"/>
    </source>
</evidence>
<dbReference type="PANTHER" id="PTHR43818">
    <property type="entry name" value="BCDNA.GH03377"/>
    <property type="match status" value="1"/>
</dbReference>
<dbReference type="InterPro" id="IPR050463">
    <property type="entry name" value="Gfo/Idh/MocA_oxidrdct_glycsds"/>
</dbReference>
<feature type="domain" description="Gfo/Idh/MocA-like oxidoreductase N-terminal" evidence="3">
    <location>
        <begin position="14"/>
        <end position="126"/>
    </location>
</feature>
<gene>
    <name evidence="5" type="primary">iolG</name>
    <name evidence="5" type="ORF">BFL34_01328</name>
</gene>
<dbReference type="AlphaFoldDB" id="A0A251Y8B0"/>
<evidence type="ECO:0000313" key="6">
    <source>
        <dbReference type="Proteomes" id="UP000194837"/>
    </source>
</evidence>
<dbReference type="GO" id="GO:0016491">
    <property type="term" value="F:oxidoreductase activity"/>
    <property type="evidence" value="ECO:0007669"/>
    <property type="project" value="UniProtKB-KW"/>
</dbReference>
<dbReference type="Gene3D" id="3.30.360.10">
    <property type="entry name" value="Dihydrodipicolinate Reductase, domain 2"/>
    <property type="match status" value="1"/>
</dbReference>
<evidence type="ECO:0000256" key="2">
    <source>
        <dbReference type="ARBA" id="ARBA00023027"/>
    </source>
</evidence>
<dbReference type="Pfam" id="PF22725">
    <property type="entry name" value="GFO_IDH_MocA_C3"/>
    <property type="match status" value="1"/>
</dbReference>
<dbReference type="GO" id="GO:0000166">
    <property type="term" value="F:nucleotide binding"/>
    <property type="evidence" value="ECO:0007669"/>
    <property type="project" value="InterPro"/>
</dbReference>
<keyword evidence="1" id="KW-0560">Oxidoreductase</keyword>
<comment type="caution">
    <text evidence="5">The sequence shown here is derived from an EMBL/GenBank/DDBJ whole genome shotgun (WGS) entry which is preliminary data.</text>
</comment>